<gene>
    <name evidence="2" type="ORF">BW686_14970</name>
</gene>
<dbReference type="Proteomes" id="UP000195128">
    <property type="component" value="Unassembled WGS sequence"/>
</dbReference>
<proteinExistence type="predicted"/>
<protein>
    <submittedName>
        <fullName evidence="2">Uncharacterized protein</fullName>
    </submittedName>
</protein>
<dbReference type="OrthoDB" id="6989278at2"/>
<dbReference type="EMBL" id="MTSA01000011">
    <property type="protein sequence ID" value="OUM06407.1"/>
    <property type="molecule type" value="Genomic_DNA"/>
</dbReference>
<reference evidence="2 3" key="1">
    <citation type="submission" date="2017-01" db="EMBL/GenBank/DDBJ databases">
        <authorList>
            <person name="Mah S.A."/>
            <person name="Swanson W.J."/>
            <person name="Moy G.W."/>
            <person name="Vacquier V.D."/>
        </authorList>
    </citation>
    <scope>NUCLEOTIDE SEQUENCE [LARGE SCALE GENOMIC DNA]</scope>
    <source>
        <strain evidence="2">PDD-32b-74</strain>
    </source>
</reference>
<keyword evidence="1" id="KW-0732">Signal</keyword>
<organism evidence="2 3">
    <name type="scientific">Pseudomonas syringae</name>
    <dbReference type="NCBI Taxonomy" id="317"/>
    <lineage>
        <taxon>Bacteria</taxon>
        <taxon>Pseudomonadati</taxon>
        <taxon>Pseudomonadota</taxon>
        <taxon>Gammaproteobacteria</taxon>
        <taxon>Pseudomonadales</taxon>
        <taxon>Pseudomonadaceae</taxon>
        <taxon>Pseudomonas</taxon>
    </lineage>
</organism>
<dbReference type="RefSeq" id="WP_084918095.1">
    <property type="nucleotide sequence ID" value="NZ_JAHZNS010000018.1"/>
</dbReference>
<evidence type="ECO:0000256" key="1">
    <source>
        <dbReference type="SAM" id="SignalP"/>
    </source>
</evidence>
<feature type="chain" id="PRO_5012490060" evidence="1">
    <location>
        <begin position="22"/>
        <end position="129"/>
    </location>
</feature>
<name>A0A244EPJ5_PSESX</name>
<feature type="signal peptide" evidence="1">
    <location>
        <begin position="1"/>
        <end position="21"/>
    </location>
</feature>
<accession>A0A244EPJ5</accession>
<dbReference type="AlphaFoldDB" id="A0A244EPJ5"/>
<sequence>MKRILILPFVAMSLFSLQASAVCLNIKNTYSGTIAANSEIVAYGPFQITSASGCSSANISSTAAALGTGSAPALYIDKQSGSGWVQVAQSTLTGKASYLEFGGFGTYRIRHVNTTSAVRAYSGTTAYSR</sequence>
<evidence type="ECO:0000313" key="3">
    <source>
        <dbReference type="Proteomes" id="UP000195128"/>
    </source>
</evidence>
<comment type="caution">
    <text evidence="2">The sequence shown here is derived from an EMBL/GenBank/DDBJ whole genome shotgun (WGS) entry which is preliminary data.</text>
</comment>
<evidence type="ECO:0000313" key="2">
    <source>
        <dbReference type="EMBL" id="OUM06407.1"/>
    </source>
</evidence>